<evidence type="ECO:0000256" key="1">
    <source>
        <dbReference type="SAM" id="Phobius"/>
    </source>
</evidence>
<feature type="transmembrane region" description="Helical" evidence="1">
    <location>
        <begin position="45"/>
        <end position="63"/>
    </location>
</feature>
<keyword evidence="1" id="KW-1133">Transmembrane helix</keyword>
<feature type="transmembrane region" description="Helical" evidence="1">
    <location>
        <begin position="211"/>
        <end position="231"/>
    </location>
</feature>
<dbReference type="InterPro" id="IPR031621">
    <property type="entry name" value="HisKA_7TM"/>
</dbReference>
<dbReference type="NCBIfam" id="NF047679">
    <property type="entry name" value="LIC10906_fam"/>
    <property type="match status" value="1"/>
</dbReference>
<reference evidence="3 4" key="1">
    <citation type="submission" date="2012-09" db="EMBL/GenBank/DDBJ databases">
        <authorList>
            <person name="Harkins D.M."/>
            <person name="Durkin A.S."/>
            <person name="Brinkac L.M."/>
            <person name="Selengut J.D."/>
            <person name="Sanka R."/>
            <person name="DePew J."/>
            <person name="Purushe J."/>
            <person name="Chanthongthip A."/>
            <person name="Lattana O."/>
            <person name="Phetsouvanh R."/>
            <person name="Newton P.N."/>
            <person name="Vinetz J.M."/>
            <person name="Sutton G.G."/>
            <person name="Nelson W.C."/>
            <person name="Fouts D.E."/>
        </authorList>
    </citation>
    <scope>NUCLEOTIDE SEQUENCE [LARGE SCALE GENOMIC DNA]</scope>
    <source>
        <strain evidence="3 4">UI 12621</strain>
    </source>
</reference>
<proteinExistence type="predicted"/>
<protein>
    <submittedName>
        <fullName evidence="3">Putative membrane protein</fullName>
    </submittedName>
</protein>
<gene>
    <name evidence="3" type="ORF">LEP1GSC104_1299</name>
</gene>
<keyword evidence="1" id="KW-0812">Transmembrane</keyword>
<name>A0A0F6H3T2_LEPIR</name>
<organism evidence="3 4">
    <name type="scientific">Leptospira interrogans str. UI 12621</name>
    <dbReference type="NCBI Taxonomy" id="1049937"/>
    <lineage>
        <taxon>Bacteria</taxon>
        <taxon>Pseudomonadati</taxon>
        <taxon>Spirochaetota</taxon>
        <taxon>Spirochaetia</taxon>
        <taxon>Leptospirales</taxon>
        <taxon>Leptospiraceae</taxon>
        <taxon>Leptospira</taxon>
    </lineage>
</organism>
<feature type="transmembrane region" description="Helical" evidence="1">
    <location>
        <begin position="18"/>
        <end position="38"/>
    </location>
</feature>
<dbReference type="Pfam" id="PF16927">
    <property type="entry name" value="HisKA_7TM"/>
    <property type="match status" value="1"/>
</dbReference>
<evidence type="ECO:0000313" key="3">
    <source>
        <dbReference type="EMBL" id="EKO22854.1"/>
    </source>
</evidence>
<sequence length="313" mass="36698">MRQKHLNRGKTAMFEDNLLVVAISLFIFYLGIYVYRIFPRKKIQIYFLLLCITLSLWMSGLGFRSFFPLAYREILLNWILFPVVYIPFFLDLVVCSLMRKKFKFNFYRIISVFVILPTFSVISLLGAFVKLNDPIRYFYSPYLNYHLFIFYIIVSVAQSTFSLGRVMVRRSGDERIRSFLMLTGLVIALSVSILFVYILPLRGIFKASYSALGLLPFTVLWAVAILHYDAFKIRELVMNGNSLPLLNRIFSIVVLSLYKLMDRNGYKIKLILSKANVTLNIVDKHYEIAVRYPSLEKMERAEIVANIYRNRIR</sequence>
<dbReference type="Proteomes" id="UP000006324">
    <property type="component" value="Unassembled WGS sequence"/>
</dbReference>
<comment type="caution">
    <text evidence="3">The sequence shown here is derived from an EMBL/GenBank/DDBJ whole genome shotgun (WGS) entry which is preliminary data.</text>
</comment>
<feature type="transmembrane region" description="Helical" evidence="1">
    <location>
        <begin position="75"/>
        <end position="94"/>
    </location>
</feature>
<feature type="domain" description="Histidine kinase N-terminal 7TM region" evidence="2">
    <location>
        <begin position="20"/>
        <end position="233"/>
    </location>
</feature>
<keyword evidence="1" id="KW-0472">Membrane</keyword>
<feature type="transmembrane region" description="Helical" evidence="1">
    <location>
        <begin position="148"/>
        <end position="167"/>
    </location>
</feature>
<feature type="transmembrane region" description="Helical" evidence="1">
    <location>
        <begin position="243"/>
        <end position="261"/>
    </location>
</feature>
<dbReference type="EMBL" id="AHNQ02000057">
    <property type="protein sequence ID" value="EKO22854.1"/>
    <property type="molecule type" value="Genomic_DNA"/>
</dbReference>
<evidence type="ECO:0000313" key="4">
    <source>
        <dbReference type="Proteomes" id="UP000006324"/>
    </source>
</evidence>
<accession>A0A0F6H3T2</accession>
<evidence type="ECO:0000259" key="2">
    <source>
        <dbReference type="Pfam" id="PF16927"/>
    </source>
</evidence>
<feature type="transmembrane region" description="Helical" evidence="1">
    <location>
        <begin position="106"/>
        <end position="128"/>
    </location>
</feature>
<dbReference type="AlphaFoldDB" id="A0A0F6H3T2"/>
<feature type="transmembrane region" description="Helical" evidence="1">
    <location>
        <begin position="179"/>
        <end position="199"/>
    </location>
</feature>